<dbReference type="InterPro" id="IPR012337">
    <property type="entry name" value="RNaseH-like_sf"/>
</dbReference>
<sequence length="464" mass="51931">MQLGDGVCHYSFLQYYGERYAVRFDPALTRFAARGPIVSIFVLVLHGGTASTTTPLCGEGGRGFGKYLGLQSEFGHSKKVVFEEIREKVEARVHGWAENFLTMAGKEGSQGTGKGLHWAKLKTLAQRKDCGGLGFKDLFCFNRAMLAKIGWRLLSQPSSLLHQVLQAKYFPNGSFMEAQLGRKPSWGWRSILKGWQEEADSILAMALSRFGLELDSNGLLGRRGDGGTSVDRGGRRLWKSIWELNIVGKIRHFIWRCCQNYLAVQCNLRQRGGTFANMWLELCDRFAQESRRDELLRSIAYGLWRLWKCRNSLVFEGIPIHPVEAVKIMIKQQTEFLQTREKGKEMTPIQGGGGEHRSMGTQQWSCPLMDFVKISCDEAWTSQTLHGGWGWVIRDASRVFKGARGEGGVRCGTAIVVEAEALRAGLCAGVDQGWQWVVLESDSKLMIDMLKGVGCSDSRVEDAD</sequence>
<dbReference type="Pfam" id="PF13456">
    <property type="entry name" value="RVT_3"/>
    <property type="match status" value="1"/>
</dbReference>
<dbReference type="GO" id="GO:0003676">
    <property type="term" value="F:nucleic acid binding"/>
    <property type="evidence" value="ECO:0007669"/>
    <property type="project" value="InterPro"/>
</dbReference>
<dbReference type="PANTHER" id="PTHR47074">
    <property type="entry name" value="BNAC02G40300D PROTEIN"/>
    <property type="match status" value="1"/>
</dbReference>
<evidence type="ECO:0000313" key="2">
    <source>
        <dbReference type="EMBL" id="CAB4308359.1"/>
    </source>
</evidence>
<accession>A0A6J5X3E2</accession>
<evidence type="ECO:0000313" key="3">
    <source>
        <dbReference type="Proteomes" id="UP000507245"/>
    </source>
</evidence>
<dbReference type="GO" id="GO:0004523">
    <property type="term" value="F:RNA-DNA hybrid ribonuclease activity"/>
    <property type="evidence" value="ECO:0007669"/>
    <property type="project" value="InterPro"/>
</dbReference>
<dbReference type="SUPFAM" id="SSF53098">
    <property type="entry name" value="Ribonuclease H-like"/>
    <property type="match status" value="1"/>
</dbReference>
<dbReference type="InterPro" id="IPR036397">
    <property type="entry name" value="RNaseH_sf"/>
</dbReference>
<keyword evidence="3" id="KW-1185">Reference proteome</keyword>
<protein>
    <recommendedName>
        <fullName evidence="1">RNase H type-1 domain-containing protein</fullName>
    </recommendedName>
</protein>
<dbReference type="CDD" id="cd06222">
    <property type="entry name" value="RNase_H_like"/>
    <property type="match status" value="1"/>
</dbReference>
<dbReference type="Proteomes" id="UP000507245">
    <property type="component" value="Unassembled WGS sequence"/>
</dbReference>
<dbReference type="EMBL" id="CAEKKB010000004">
    <property type="protein sequence ID" value="CAB4308359.1"/>
    <property type="molecule type" value="Genomic_DNA"/>
</dbReference>
<dbReference type="AlphaFoldDB" id="A0A6J5X3E2"/>
<reference evidence="3" key="1">
    <citation type="journal article" date="2020" name="Genome Biol.">
        <title>Gamete binning: chromosome-level and haplotype-resolved genome assembly enabled by high-throughput single-cell sequencing of gamete genomes.</title>
        <authorList>
            <person name="Campoy J.A."/>
            <person name="Sun H."/>
            <person name="Goel M."/>
            <person name="Jiao W.-B."/>
            <person name="Folz-Donahue K."/>
            <person name="Wang N."/>
            <person name="Rubio M."/>
            <person name="Liu C."/>
            <person name="Kukat C."/>
            <person name="Ruiz D."/>
            <person name="Huettel B."/>
            <person name="Schneeberger K."/>
        </authorList>
    </citation>
    <scope>NUCLEOTIDE SEQUENCE [LARGE SCALE GENOMIC DNA]</scope>
    <source>
        <strain evidence="3">cv. Rojo Pasion</strain>
    </source>
</reference>
<dbReference type="InterPro" id="IPR002156">
    <property type="entry name" value="RNaseH_domain"/>
</dbReference>
<proteinExistence type="predicted"/>
<evidence type="ECO:0000259" key="1">
    <source>
        <dbReference type="Pfam" id="PF13456"/>
    </source>
</evidence>
<dbReference type="InterPro" id="IPR052929">
    <property type="entry name" value="RNase_H-like_EbsB-rel"/>
</dbReference>
<feature type="domain" description="RNase H type-1" evidence="1">
    <location>
        <begin position="377"/>
        <end position="452"/>
    </location>
</feature>
<organism evidence="2 3">
    <name type="scientific">Prunus armeniaca</name>
    <name type="common">Apricot</name>
    <name type="synonym">Armeniaca vulgaris</name>
    <dbReference type="NCBI Taxonomy" id="36596"/>
    <lineage>
        <taxon>Eukaryota</taxon>
        <taxon>Viridiplantae</taxon>
        <taxon>Streptophyta</taxon>
        <taxon>Embryophyta</taxon>
        <taxon>Tracheophyta</taxon>
        <taxon>Spermatophyta</taxon>
        <taxon>Magnoliopsida</taxon>
        <taxon>eudicotyledons</taxon>
        <taxon>Gunneridae</taxon>
        <taxon>Pentapetalae</taxon>
        <taxon>rosids</taxon>
        <taxon>fabids</taxon>
        <taxon>Rosales</taxon>
        <taxon>Rosaceae</taxon>
        <taxon>Amygdaloideae</taxon>
        <taxon>Amygdaleae</taxon>
        <taxon>Prunus</taxon>
    </lineage>
</organism>
<dbReference type="PANTHER" id="PTHR47074:SF11">
    <property type="entry name" value="REVERSE TRANSCRIPTASE-LIKE PROTEIN"/>
    <property type="match status" value="1"/>
</dbReference>
<gene>
    <name evidence="2" type="ORF">ORAREDHAP_LOCUS27764</name>
</gene>
<name>A0A6J5X3E2_PRUAR</name>
<dbReference type="InterPro" id="IPR044730">
    <property type="entry name" value="RNase_H-like_dom_plant"/>
</dbReference>
<dbReference type="Gene3D" id="3.30.420.10">
    <property type="entry name" value="Ribonuclease H-like superfamily/Ribonuclease H"/>
    <property type="match status" value="1"/>
</dbReference>
<dbReference type="OrthoDB" id="1747281at2759"/>